<organism evidence="2 3">
    <name type="scientific">Actinidia rufa</name>
    <dbReference type="NCBI Taxonomy" id="165716"/>
    <lineage>
        <taxon>Eukaryota</taxon>
        <taxon>Viridiplantae</taxon>
        <taxon>Streptophyta</taxon>
        <taxon>Embryophyta</taxon>
        <taxon>Tracheophyta</taxon>
        <taxon>Spermatophyta</taxon>
        <taxon>Magnoliopsida</taxon>
        <taxon>eudicotyledons</taxon>
        <taxon>Gunneridae</taxon>
        <taxon>Pentapetalae</taxon>
        <taxon>asterids</taxon>
        <taxon>Ericales</taxon>
        <taxon>Actinidiaceae</taxon>
        <taxon>Actinidia</taxon>
    </lineage>
</organism>
<feature type="compositionally biased region" description="Basic and acidic residues" evidence="1">
    <location>
        <begin position="15"/>
        <end position="24"/>
    </location>
</feature>
<evidence type="ECO:0000313" key="3">
    <source>
        <dbReference type="Proteomes" id="UP000585474"/>
    </source>
</evidence>
<reference evidence="2 3" key="1">
    <citation type="submission" date="2019-07" db="EMBL/GenBank/DDBJ databases">
        <title>De Novo Assembly of kiwifruit Actinidia rufa.</title>
        <authorList>
            <person name="Sugita-Konishi S."/>
            <person name="Sato K."/>
            <person name="Mori E."/>
            <person name="Abe Y."/>
            <person name="Kisaki G."/>
            <person name="Hamano K."/>
            <person name="Suezawa K."/>
            <person name="Otani M."/>
            <person name="Fukuda T."/>
            <person name="Manabe T."/>
            <person name="Gomi K."/>
            <person name="Tabuchi M."/>
            <person name="Akimitsu K."/>
            <person name="Kataoka I."/>
        </authorList>
    </citation>
    <scope>NUCLEOTIDE SEQUENCE [LARGE SCALE GENOMIC DNA]</scope>
    <source>
        <strain evidence="3">cv. Fuchu</strain>
    </source>
</reference>
<keyword evidence="3" id="KW-1185">Reference proteome</keyword>
<protein>
    <submittedName>
        <fullName evidence="2">Uncharacterized protein</fullName>
    </submittedName>
</protein>
<comment type="caution">
    <text evidence="2">The sequence shown here is derived from an EMBL/GenBank/DDBJ whole genome shotgun (WGS) entry which is preliminary data.</text>
</comment>
<dbReference type="OrthoDB" id="1925034at2759"/>
<accession>A0A7J0ENP6</accession>
<dbReference type="EMBL" id="BJWL01000006">
    <property type="protein sequence ID" value="GFY88098.1"/>
    <property type="molecule type" value="Genomic_DNA"/>
</dbReference>
<dbReference type="AlphaFoldDB" id="A0A7J0ENP6"/>
<gene>
    <name evidence="2" type="ORF">Acr_06g0000380</name>
</gene>
<feature type="region of interest" description="Disordered" evidence="1">
    <location>
        <begin position="1"/>
        <end position="24"/>
    </location>
</feature>
<dbReference type="Proteomes" id="UP000585474">
    <property type="component" value="Unassembled WGS sequence"/>
</dbReference>
<sequence length="114" mass="13187">MKTSLRKLGGFARNGHGEVRERRDRRLQQSVAQLDEIARASQWCPEKRLMFKWQWNCCDTRGGFAVELIATGVESLYSLGIIVVIPVAQDTNLFMVKAMAKVVFVEYMIREYWS</sequence>
<evidence type="ECO:0000256" key="1">
    <source>
        <dbReference type="SAM" id="MobiDB-lite"/>
    </source>
</evidence>
<evidence type="ECO:0000313" key="2">
    <source>
        <dbReference type="EMBL" id="GFY88098.1"/>
    </source>
</evidence>
<name>A0A7J0ENP6_9ERIC</name>
<proteinExistence type="predicted"/>